<accession>A0A918CQD2</accession>
<dbReference type="Proteomes" id="UP000610303">
    <property type="component" value="Unassembled WGS sequence"/>
</dbReference>
<protein>
    <recommendedName>
        <fullName evidence="3">Uridine kinase</fullName>
    </recommendedName>
</protein>
<evidence type="ECO:0000313" key="1">
    <source>
        <dbReference type="EMBL" id="GGR33319.1"/>
    </source>
</evidence>
<dbReference type="SUPFAM" id="SSF52540">
    <property type="entry name" value="P-loop containing nucleoside triphosphate hydrolases"/>
    <property type="match status" value="1"/>
</dbReference>
<keyword evidence="2" id="KW-1185">Reference proteome</keyword>
<dbReference type="RefSeq" id="WP_189086122.1">
    <property type="nucleotide sequence ID" value="NZ_BMRJ01000003.1"/>
</dbReference>
<gene>
    <name evidence="1" type="ORF">GCM10010196_29230</name>
</gene>
<sequence>MRLVTTPRVTFLRDLADLVQLRTARGRVVLAVDGPLRSGKTAFADDLGAVLEERGATVFRARMEGFHRSREAQAAFGPDTAERYVDYGFDESALRRVLVEPFRLAGSTGFVTRVRDVGRDAWVEPKWLTGPEDALLLLDGRFLLRDRLRPLWDFSIAIAGDPVDPADAIAYARCDPRRVADVVVDLADPARPRAL</sequence>
<name>A0A918CQD2_AGRME</name>
<comment type="caution">
    <text evidence="1">The sequence shown here is derived from an EMBL/GenBank/DDBJ whole genome shotgun (WGS) entry which is preliminary data.</text>
</comment>
<dbReference type="Gene3D" id="3.40.50.300">
    <property type="entry name" value="P-loop containing nucleotide triphosphate hydrolases"/>
    <property type="match status" value="1"/>
</dbReference>
<reference evidence="1" key="2">
    <citation type="submission" date="2020-09" db="EMBL/GenBank/DDBJ databases">
        <authorList>
            <person name="Sun Q."/>
            <person name="Ohkuma M."/>
        </authorList>
    </citation>
    <scope>NUCLEOTIDE SEQUENCE</scope>
    <source>
        <strain evidence="1">JCM 3346</strain>
    </source>
</reference>
<dbReference type="EMBL" id="BMRJ01000003">
    <property type="protein sequence ID" value="GGR33319.1"/>
    <property type="molecule type" value="Genomic_DNA"/>
</dbReference>
<dbReference type="InterPro" id="IPR027417">
    <property type="entry name" value="P-loop_NTPase"/>
</dbReference>
<evidence type="ECO:0008006" key="3">
    <source>
        <dbReference type="Google" id="ProtNLM"/>
    </source>
</evidence>
<proteinExistence type="predicted"/>
<reference evidence="1" key="1">
    <citation type="journal article" date="2014" name="Int. J. Syst. Evol. Microbiol.">
        <title>Complete genome sequence of Corynebacterium casei LMG S-19264T (=DSM 44701T), isolated from a smear-ripened cheese.</title>
        <authorList>
            <consortium name="US DOE Joint Genome Institute (JGI-PGF)"/>
            <person name="Walter F."/>
            <person name="Albersmeier A."/>
            <person name="Kalinowski J."/>
            <person name="Ruckert C."/>
        </authorList>
    </citation>
    <scope>NUCLEOTIDE SEQUENCE</scope>
    <source>
        <strain evidence="1">JCM 3346</strain>
    </source>
</reference>
<evidence type="ECO:0000313" key="2">
    <source>
        <dbReference type="Proteomes" id="UP000610303"/>
    </source>
</evidence>
<organism evidence="1 2">
    <name type="scientific">Agromyces mediolanus</name>
    <name type="common">Corynebacterium mediolanum</name>
    <dbReference type="NCBI Taxonomy" id="41986"/>
    <lineage>
        <taxon>Bacteria</taxon>
        <taxon>Bacillati</taxon>
        <taxon>Actinomycetota</taxon>
        <taxon>Actinomycetes</taxon>
        <taxon>Micrococcales</taxon>
        <taxon>Microbacteriaceae</taxon>
        <taxon>Agromyces</taxon>
    </lineage>
</organism>
<dbReference type="AlphaFoldDB" id="A0A918CQD2"/>